<dbReference type="RefSeq" id="WP_161102564.1">
    <property type="nucleotide sequence ID" value="NZ_JBHLYI010000013.1"/>
</dbReference>
<sequence>MRDQILVLLVLFLISSGIGNLVGSKGFDRPRKPFGVVNLSMAVMMIAFRVIHDSATALVVAFGCLVVAVAALVRVLANGRRAKTEF</sequence>
<feature type="transmembrane region" description="Helical" evidence="1">
    <location>
        <begin position="34"/>
        <end position="51"/>
    </location>
</feature>
<reference evidence="2 3" key="1">
    <citation type="submission" date="2019-12" db="EMBL/GenBank/DDBJ databases">
        <title>Nocardia macrotermitis sp. nov. and Nocardia aurantia sp. nov., isolated from the gut of the fungus growing-termite Macrotermes natalensis.</title>
        <authorList>
            <person name="Christine B."/>
            <person name="Rene B."/>
        </authorList>
    </citation>
    <scope>NUCLEOTIDE SEQUENCE [LARGE SCALE GENOMIC DNA]</scope>
    <source>
        <strain evidence="2 3">DSM 102126</strain>
    </source>
</reference>
<proteinExistence type="predicted"/>
<feature type="transmembrane region" description="Helical" evidence="1">
    <location>
        <begin position="6"/>
        <end position="22"/>
    </location>
</feature>
<protein>
    <submittedName>
        <fullName evidence="2">Uncharacterized protein</fullName>
    </submittedName>
</protein>
<gene>
    <name evidence="2" type="ORF">GQ466_09735</name>
</gene>
<evidence type="ECO:0000313" key="3">
    <source>
        <dbReference type="Proteomes" id="UP000431901"/>
    </source>
</evidence>
<keyword evidence="1" id="KW-1133">Transmembrane helix</keyword>
<name>A0A6I4W2A5_9ACTN</name>
<keyword evidence="3" id="KW-1185">Reference proteome</keyword>
<dbReference type="Proteomes" id="UP000431901">
    <property type="component" value="Unassembled WGS sequence"/>
</dbReference>
<keyword evidence="1" id="KW-0472">Membrane</keyword>
<evidence type="ECO:0000256" key="1">
    <source>
        <dbReference type="SAM" id="Phobius"/>
    </source>
</evidence>
<organism evidence="2 3">
    <name type="scientific">Actinomadura rayongensis</name>
    <dbReference type="NCBI Taxonomy" id="1429076"/>
    <lineage>
        <taxon>Bacteria</taxon>
        <taxon>Bacillati</taxon>
        <taxon>Actinomycetota</taxon>
        <taxon>Actinomycetes</taxon>
        <taxon>Streptosporangiales</taxon>
        <taxon>Thermomonosporaceae</taxon>
        <taxon>Actinomadura</taxon>
    </lineage>
</organism>
<feature type="transmembrane region" description="Helical" evidence="1">
    <location>
        <begin position="57"/>
        <end position="77"/>
    </location>
</feature>
<accession>A0A6I4W2A5</accession>
<comment type="caution">
    <text evidence="2">The sequence shown here is derived from an EMBL/GenBank/DDBJ whole genome shotgun (WGS) entry which is preliminary data.</text>
</comment>
<evidence type="ECO:0000313" key="2">
    <source>
        <dbReference type="EMBL" id="MXQ64317.1"/>
    </source>
</evidence>
<dbReference type="AlphaFoldDB" id="A0A6I4W2A5"/>
<keyword evidence="1" id="KW-0812">Transmembrane</keyword>
<dbReference type="EMBL" id="WUTW01000002">
    <property type="protein sequence ID" value="MXQ64317.1"/>
    <property type="molecule type" value="Genomic_DNA"/>
</dbReference>